<accession>A0AAV3PWW3</accession>
<keyword evidence="3" id="KW-1185">Reference proteome</keyword>
<dbReference type="AlphaFoldDB" id="A0AAV3PWW3"/>
<reference evidence="2 3" key="1">
    <citation type="submission" date="2024-01" db="EMBL/GenBank/DDBJ databases">
        <title>The complete chloroplast genome sequence of Lithospermum erythrorhizon: insights into the phylogenetic relationship among Boraginaceae species and the maternal lineages of purple gromwells.</title>
        <authorList>
            <person name="Okada T."/>
            <person name="Watanabe K."/>
        </authorList>
    </citation>
    <scope>NUCLEOTIDE SEQUENCE [LARGE SCALE GENOMIC DNA]</scope>
</reference>
<dbReference type="EMBL" id="BAABME010002827">
    <property type="protein sequence ID" value="GAA0156284.1"/>
    <property type="molecule type" value="Genomic_DNA"/>
</dbReference>
<sequence length="101" mass="11211">MSTRGFEAVKIVIIDTQYIETDAISFKSIVQRLTGKESIMEAASVELEKNKSHLAAASASISSKCNDAPSLSRGMSFKDINWLLDVELPPLNEELYRLFSN</sequence>
<dbReference type="Proteomes" id="UP001454036">
    <property type="component" value="Unassembled WGS sequence"/>
</dbReference>
<protein>
    <recommendedName>
        <fullName evidence="1">VQ domain-containing protein</fullName>
    </recommendedName>
</protein>
<evidence type="ECO:0000313" key="3">
    <source>
        <dbReference type="Proteomes" id="UP001454036"/>
    </source>
</evidence>
<name>A0AAV3PWW3_LITER</name>
<evidence type="ECO:0000313" key="2">
    <source>
        <dbReference type="EMBL" id="GAA0156284.1"/>
    </source>
</evidence>
<feature type="domain" description="VQ" evidence="1">
    <location>
        <begin position="13"/>
        <end position="38"/>
    </location>
</feature>
<evidence type="ECO:0000259" key="1">
    <source>
        <dbReference type="Pfam" id="PF05678"/>
    </source>
</evidence>
<comment type="caution">
    <text evidence="2">The sequence shown here is derived from an EMBL/GenBank/DDBJ whole genome shotgun (WGS) entry which is preliminary data.</text>
</comment>
<dbReference type="PANTHER" id="PTHR34777:SF1">
    <property type="entry name" value="VQ MOTIF-CONTAINING PROTEIN 10"/>
    <property type="match status" value="1"/>
</dbReference>
<gene>
    <name evidence="2" type="ORF">LIER_13813</name>
</gene>
<organism evidence="2 3">
    <name type="scientific">Lithospermum erythrorhizon</name>
    <name type="common">Purple gromwell</name>
    <name type="synonym">Lithospermum officinale var. erythrorhizon</name>
    <dbReference type="NCBI Taxonomy" id="34254"/>
    <lineage>
        <taxon>Eukaryota</taxon>
        <taxon>Viridiplantae</taxon>
        <taxon>Streptophyta</taxon>
        <taxon>Embryophyta</taxon>
        <taxon>Tracheophyta</taxon>
        <taxon>Spermatophyta</taxon>
        <taxon>Magnoliopsida</taxon>
        <taxon>eudicotyledons</taxon>
        <taxon>Gunneridae</taxon>
        <taxon>Pentapetalae</taxon>
        <taxon>asterids</taxon>
        <taxon>lamiids</taxon>
        <taxon>Boraginales</taxon>
        <taxon>Boraginaceae</taxon>
        <taxon>Boraginoideae</taxon>
        <taxon>Lithospermeae</taxon>
        <taxon>Lithospermum</taxon>
    </lineage>
</organism>
<dbReference type="InterPro" id="IPR039608">
    <property type="entry name" value="VQ_1/10"/>
</dbReference>
<dbReference type="Pfam" id="PF05678">
    <property type="entry name" value="VQ"/>
    <property type="match status" value="1"/>
</dbReference>
<dbReference type="InterPro" id="IPR008889">
    <property type="entry name" value="VQ"/>
</dbReference>
<proteinExistence type="predicted"/>
<dbReference type="PANTHER" id="PTHR34777">
    <property type="entry name" value="VQ MOTIF-CONTAINING PROTEIN 10"/>
    <property type="match status" value="1"/>
</dbReference>